<reference evidence="2" key="1">
    <citation type="journal article" date="2021" name="Proc. Natl. Acad. Sci. U.S.A.">
        <title>A Catalog of Tens of Thousands of Viruses from Human Metagenomes Reveals Hidden Associations with Chronic Diseases.</title>
        <authorList>
            <person name="Tisza M.J."/>
            <person name="Buck C.B."/>
        </authorList>
    </citation>
    <scope>NUCLEOTIDE SEQUENCE</scope>
    <source>
        <strain evidence="2">Ct4tH12</strain>
    </source>
</reference>
<sequence>MAFTYGFFNAKNLDRVYTAEHFTSYLSSIICDGIQDTYGECFSITPAGGFQLRIGSGKAWIQGHYFQNDNGYILDLSQYADSSLPRYVTVGISCDTQESVRSVQIEVLAGTPAVAPFIPSFSNNDTKTTLTLCQVRVNGGSSGITASNITDCREDEELCGYCRCILGKCKVTEMLTKMTQLKSDMEALKAREDAQDSKIAELEEKLKAFTSDVVAAGQCGEDVYYIRYADGHVLLQGSGATYDYSDESTPKSVFYNMPEIKSVIVQEGITKLGNALFYRCQNMQTISLPSTLTELGYRIFAQGSGGFQSCGGLTELTLPAGIQKLGGNALRQTDITEIIIPAKVSVIEDYLFSKCTKLKTVRAESSVLGSFMFVWCSALENLTISVNCKTFGSNMLSYCESLTAITYEGTKEQWNAITKPTNWMTSDAKVKYHNGYLQRINCIDGAFIWNSENMDWEEET</sequence>
<dbReference type="InterPro" id="IPR053139">
    <property type="entry name" value="Surface_bspA-like"/>
</dbReference>
<dbReference type="PANTHER" id="PTHR45661">
    <property type="entry name" value="SURFACE ANTIGEN"/>
    <property type="match status" value="1"/>
</dbReference>
<evidence type="ECO:0000256" key="1">
    <source>
        <dbReference type="SAM" id="Coils"/>
    </source>
</evidence>
<name>A0A8S5PXP0_9CAUD</name>
<dbReference type="EMBL" id="BK015534">
    <property type="protein sequence ID" value="DAE11520.1"/>
    <property type="molecule type" value="Genomic_DNA"/>
</dbReference>
<feature type="coiled-coil region" evidence="1">
    <location>
        <begin position="171"/>
        <end position="205"/>
    </location>
</feature>
<organism evidence="2">
    <name type="scientific">Myoviridae sp. ct4tH12</name>
    <dbReference type="NCBI Taxonomy" id="2825031"/>
    <lineage>
        <taxon>Viruses</taxon>
        <taxon>Duplodnaviria</taxon>
        <taxon>Heunggongvirae</taxon>
        <taxon>Uroviricota</taxon>
        <taxon>Caudoviricetes</taxon>
    </lineage>
</organism>
<dbReference type="Gene3D" id="3.80.10.10">
    <property type="entry name" value="Ribonuclease Inhibitor"/>
    <property type="match status" value="3"/>
</dbReference>
<keyword evidence="1" id="KW-0175">Coiled coil</keyword>
<dbReference type="InterPro" id="IPR032675">
    <property type="entry name" value="LRR_dom_sf"/>
</dbReference>
<keyword evidence="2" id="KW-0675">Receptor</keyword>
<dbReference type="InterPro" id="IPR026906">
    <property type="entry name" value="LRR_5"/>
</dbReference>
<evidence type="ECO:0000313" key="2">
    <source>
        <dbReference type="EMBL" id="DAE11520.1"/>
    </source>
</evidence>
<dbReference type="SUPFAM" id="SSF52058">
    <property type="entry name" value="L domain-like"/>
    <property type="match status" value="1"/>
</dbReference>
<dbReference type="PANTHER" id="PTHR45661:SF3">
    <property type="entry name" value="IG-LIKE DOMAIN-CONTAINING PROTEIN"/>
    <property type="match status" value="1"/>
</dbReference>
<dbReference type="Pfam" id="PF13306">
    <property type="entry name" value="LRR_5"/>
    <property type="match status" value="2"/>
</dbReference>
<accession>A0A8S5PXP0</accession>
<proteinExistence type="predicted"/>
<protein>
    <submittedName>
        <fullName evidence="2">Receptor Binding Protein</fullName>
    </submittedName>
</protein>